<accession>A0ABW1BCH0</accession>
<sequence>MKARRFLAVLSVVAAAGVMPVVTAGPAQADPFDCVEYLKDQGYRVGPRVTQACGYNRVANNWKCVGQLSLLITNTRHISTACNKALGD</sequence>
<keyword evidence="1" id="KW-0732">Signal</keyword>
<evidence type="ECO:0000313" key="3">
    <source>
        <dbReference type="Proteomes" id="UP001596112"/>
    </source>
</evidence>
<dbReference type="EMBL" id="JBHSNZ010000016">
    <property type="protein sequence ID" value="MFC5810423.1"/>
    <property type="molecule type" value="Genomic_DNA"/>
</dbReference>
<protein>
    <recommendedName>
        <fullName evidence="4">Secreted protein</fullName>
    </recommendedName>
</protein>
<evidence type="ECO:0000256" key="1">
    <source>
        <dbReference type="SAM" id="SignalP"/>
    </source>
</evidence>
<feature type="chain" id="PRO_5046085847" description="Secreted protein" evidence="1">
    <location>
        <begin position="30"/>
        <end position="88"/>
    </location>
</feature>
<reference evidence="3" key="1">
    <citation type="journal article" date="2019" name="Int. J. Syst. Evol. Microbiol.">
        <title>The Global Catalogue of Microorganisms (GCM) 10K type strain sequencing project: providing services to taxonomists for standard genome sequencing and annotation.</title>
        <authorList>
            <consortium name="The Broad Institute Genomics Platform"/>
            <consortium name="The Broad Institute Genome Sequencing Center for Infectious Disease"/>
            <person name="Wu L."/>
            <person name="Ma J."/>
        </authorList>
    </citation>
    <scope>NUCLEOTIDE SEQUENCE [LARGE SCALE GENOMIC DNA]</scope>
    <source>
        <strain evidence="3">JCM 9918</strain>
    </source>
</reference>
<evidence type="ECO:0000313" key="2">
    <source>
        <dbReference type="EMBL" id="MFC5810423.1"/>
    </source>
</evidence>
<gene>
    <name evidence="2" type="ORF">ACFQGO_23490</name>
</gene>
<organism evidence="2 3">
    <name type="scientific">Streptomyces heilongjiangensis</name>
    <dbReference type="NCBI Taxonomy" id="945052"/>
    <lineage>
        <taxon>Bacteria</taxon>
        <taxon>Bacillati</taxon>
        <taxon>Actinomycetota</taxon>
        <taxon>Actinomycetes</taxon>
        <taxon>Kitasatosporales</taxon>
        <taxon>Streptomycetaceae</taxon>
        <taxon>Streptomyces</taxon>
    </lineage>
</organism>
<feature type="signal peptide" evidence="1">
    <location>
        <begin position="1"/>
        <end position="29"/>
    </location>
</feature>
<keyword evidence="3" id="KW-1185">Reference proteome</keyword>
<dbReference type="Proteomes" id="UP001596112">
    <property type="component" value="Unassembled WGS sequence"/>
</dbReference>
<name>A0ABW1BCH0_9ACTN</name>
<dbReference type="RefSeq" id="WP_159767382.1">
    <property type="nucleotide sequence ID" value="NZ_JAQOSL010000017.1"/>
</dbReference>
<comment type="caution">
    <text evidence="2">The sequence shown here is derived from an EMBL/GenBank/DDBJ whole genome shotgun (WGS) entry which is preliminary data.</text>
</comment>
<evidence type="ECO:0008006" key="4">
    <source>
        <dbReference type="Google" id="ProtNLM"/>
    </source>
</evidence>
<proteinExistence type="predicted"/>